<keyword evidence="2" id="KW-1185">Reference proteome</keyword>
<evidence type="ECO:0000313" key="1">
    <source>
        <dbReference type="EMBL" id="WNO03611.1"/>
    </source>
</evidence>
<proteinExistence type="predicted"/>
<dbReference type="RefSeq" id="WP_313866501.1">
    <property type="nucleotide sequence ID" value="NZ_CP132507.1"/>
</dbReference>
<protein>
    <recommendedName>
        <fullName evidence="3">DUF2497 domain-containing protein</fullName>
    </recommendedName>
</protein>
<evidence type="ECO:0000313" key="2">
    <source>
        <dbReference type="Proteomes" id="UP001302257"/>
    </source>
</evidence>
<sequence>MQPSAEAPVPSPLTQDALVAAVMERLLPNLEHQVQNALRQSLQAQVELLLPAVMADLEDAVRSAVREAATRSRDAKQS</sequence>
<dbReference type="EMBL" id="CP132507">
    <property type="protein sequence ID" value="WNO03611.1"/>
    <property type="molecule type" value="Genomic_DNA"/>
</dbReference>
<organism evidence="1 2">
    <name type="scientific">Rhodoferax mekongensis</name>
    <dbReference type="NCBI Taxonomy" id="3068341"/>
    <lineage>
        <taxon>Bacteria</taxon>
        <taxon>Pseudomonadati</taxon>
        <taxon>Pseudomonadota</taxon>
        <taxon>Betaproteobacteria</taxon>
        <taxon>Burkholderiales</taxon>
        <taxon>Comamonadaceae</taxon>
        <taxon>Rhodoferax</taxon>
    </lineage>
</organism>
<dbReference type="Proteomes" id="UP001302257">
    <property type="component" value="Chromosome"/>
</dbReference>
<name>A0ABZ0AVG6_9BURK</name>
<evidence type="ECO:0008006" key="3">
    <source>
        <dbReference type="Google" id="ProtNLM"/>
    </source>
</evidence>
<gene>
    <name evidence="1" type="ORF">RAN89_11860</name>
</gene>
<accession>A0ABZ0AVG6</accession>
<reference evidence="1 2" key="1">
    <citation type="submission" date="2023-08" db="EMBL/GenBank/DDBJ databases">
        <title>Rhodoferax potami sp. nov. and Rhodoferax mekongensis sp. nov., isolated from the Mekong River in Thailand.</title>
        <authorList>
            <person name="Kitikhun S."/>
            <person name="Charoenyingcharoen P."/>
            <person name="Siriarchawattana P."/>
            <person name="Likhitrattanapisal S."/>
            <person name="Nilsakha T."/>
            <person name="Chanpet A."/>
            <person name="Rattanawaree P."/>
            <person name="Ingsriswang S."/>
        </authorList>
    </citation>
    <scope>NUCLEOTIDE SEQUENCE [LARGE SCALE GENOMIC DNA]</scope>
    <source>
        <strain evidence="1 2">TBRC 17307</strain>
    </source>
</reference>